<gene>
    <name evidence="1" type="ORF">MNBD_GAMMA10-2426</name>
</gene>
<accession>A0A3B0Y4E4</accession>
<proteinExistence type="predicted"/>
<evidence type="ECO:0000313" key="1">
    <source>
        <dbReference type="EMBL" id="VAW69039.1"/>
    </source>
</evidence>
<organism evidence="1">
    <name type="scientific">hydrothermal vent metagenome</name>
    <dbReference type="NCBI Taxonomy" id="652676"/>
    <lineage>
        <taxon>unclassified sequences</taxon>
        <taxon>metagenomes</taxon>
        <taxon>ecological metagenomes</taxon>
    </lineage>
</organism>
<dbReference type="AlphaFoldDB" id="A0A3B0Y4E4"/>
<name>A0A3B0Y4E4_9ZZZZ</name>
<sequence>MLNPMSEVDELIKRRELRFCHLHPDPDQGRSALMLLSDAEGILDISLADELCLYITYDIRYLTLDAIEKILIRLGYHLDGRLLTRMKRALYHYSEETQRANLGVCENTDSTTQVFVKRYSSNYHGCRDKRPEHWRKYL</sequence>
<protein>
    <submittedName>
        <fullName evidence="1">Uncharacterized protein</fullName>
    </submittedName>
</protein>
<dbReference type="EMBL" id="UOFJ01000388">
    <property type="protein sequence ID" value="VAW69039.1"/>
    <property type="molecule type" value="Genomic_DNA"/>
</dbReference>
<reference evidence="1" key="1">
    <citation type="submission" date="2018-06" db="EMBL/GenBank/DDBJ databases">
        <authorList>
            <person name="Zhirakovskaya E."/>
        </authorList>
    </citation>
    <scope>NUCLEOTIDE SEQUENCE</scope>
</reference>